<dbReference type="EnsemblPlants" id="AET4Gv20289500.11">
    <property type="protein sequence ID" value="AET4Gv20289500.11"/>
    <property type="gene ID" value="AET4Gv20289500"/>
</dbReference>
<protein>
    <submittedName>
        <fullName evidence="1">Uncharacterized protein</fullName>
    </submittedName>
</protein>
<evidence type="ECO:0000313" key="2">
    <source>
        <dbReference type="Proteomes" id="UP000015105"/>
    </source>
</evidence>
<sequence>AIFRNSISLQAMLQGNTLNLTCEGKGIYRSYIVAEATQDKIDQLCNQLCS</sequence>
<organism evidence="1 2">
    <name type="scientific">Aegilops tauschii subsp. strangulata</name>
    <name type="common">Goatgrass</name>
    <dbReference type="NCBI Taxonomy" id="200361"/>
    <lineage>
        <taxon>Eukaryota</taxon>
        <taxon>Viridiplantae</taxon>
        <taxon>Streptophyta</taxon>
        <taxon>Embryophyta</taxon>
        <taxon>Tracheophyta</taxon>
        <taxon>Spermatophyta</taxon>
        <taxon>Magnoliopsida</taxon>
        <taxon>Liliopsida</taxon>
        <taxon>Poales</taxon>
        <taxon>Poaceae</taxon>
        <taxon>BOP clade</taxon>
        <taxon>Pooideae</taxon>
        <taxon>Triticodae</taxon>
        <taxon>Triticeae</taxon>
        <taxon>Triticinae</taxon>
        <taxon>Aegilops</taxon>
    </lineage>
</organism>
<reference evidence="1" key="3">
    <citation type="journal article" date="2017" name="Nature">
        <title>Genome sequence of the progenitor of the wheat D genome Aegilops tauschii.</title>
        <authorList>
            <person name="Luo M.C."/>
            <person name="Gu Y.Q."/>
            <person name="Puiu D."/>
            <person name="Wang H."/>
            <person name="Twardziok S.O."/>
            <person name="Deal K.R."/>
            <person name="Huo N."/>
            <person name="Zhu T."/>
            <person name="Wang L."/>
            <person name="Wang Y."/>
            <person name="McGuire P.E."/>
            <person name="Liu S."/>
            <person name="Long H."/>
            <person name="Ramasamy R.K."/>
            <person name="Rodriguez J.C."/>
            <person name="Van S.L."/>
            <person name="Yuan L."/>
            <person name="Wang Z."/>
            <person name="Xia Z."/>
            <person name="Xiao L."/>
            <person name="Anderson O.D."/>
            <person name="Ouyang S."/>
            <person name="Liang Y."/>
            <person name="Zimin A.V."/>
            <person name="Pertea G."/>
            <person name="Qi P."/>
            <person name="Bennetzen J.L."/>
            <person name="Dai X."/>
            <person name="Dawson M.W."/>
            <person name="Muller H.G."/>
            <person name="Kugler K."/>
            <person name="Rivarola-Duarte L."/>
            <person name="Spannagl M."/>
            <person name="Mayer K.F.X."/>
            <person name="Lu F.H."/>
            <person name="Bevan M.W."/>
            <person name="Leroy P."/>
            <person name="Li P."/>
            <person name="You F.M."/>
            <person name="Sun Q."/>
            <person name="Liu Z."/>
            <person name="Lyons E."/>
            <person name="Wicker T."/>
            <person name="Salzberg S.L."/>
            <person name="Devos K.M."/>
            <person name="Dvorak J."/>
        </authorList>
    </citation>
    <scope>NUCLEOTIDE SEQUENCE [LARGE SCALE GENOMIC DNA]</scope>
    <source>
        <strain evidence="1">cv. AL8/78</strain>
    </source>
</reference>
<proteinExistence type="predicted"/>
<reference evidence="2" key="1">
    <citation type="journal article" date="2014" name="Science">
        <title>Ancient hybridizations among the ancestral genomes of bread wheat.</title>
        <authorList>
            <consortium name="International Wheat Genome Sequencing Consortium,"/>
            <person name="Marcussen T."/>
            <person name="Sandve S.R."/>
            <person name="Heier L."/>
            <person name="Spannagl M."/>
            <person name="Pfeifer M."/>
            <person name="Jakobsen K.S."/>
            <person name="Wulff B.B."/>
            <person name="Steuernagel B."/>
            <person name="Mayer K.F."/>
            <person name="Olsen O.A."/>
        </authorList>
    </citation>
    <scope>NUCLEOTIDE SEQUENCE [LARGE SCALE GENOMIC DNA]</scope>
    <source>
        <strain evidence="2">cv. AL8/78</strain>
    </source>
</reference>
<evidence type="ECO:0000313" key="1">
    <source>
        <dbReference type="EnsemblPlants" id="AET4Gv20289500.11"/>
    </source>
</evidence>
<dbReference type="Gramene" id="AET4Gv20289500.11">
    <property type="protein sequence ID" value="AET4Gv20289500.11"/>
    <property type="gene ID" value="AET4Gv20289500"/>
</dbReference>
<keyword evidence="2" id="KW-1185">Reference proteome</keyword>
<reference evidence="1" key="5">
    <citation type="journal article" date="2021" name="G3 (Bethesda)">
        <title>Aegilops tauschii genome assembly Aet v5.0 features greater sequence contiguity and improved annotation.</title>
        <authorList>
            <person name="Wang L."/>
            <person name="Zhu T."/>
            <person name="Rodriguez J.C."/>
            <person name="Deal K.R."/>
            <person name="Dubcovsky J."/>
            <person name="McGuire P.E."/>
            <person name="Lux T."/>
            <person name="Spannagl M."/>
            <person name="Mayer K.F.X."/>
            <person name="Baldrich P."/>
            <person name="Meyers B.C."/>
            <person name="Huo N."/>
            <person name="Gu Y.Q."/>
            <person name="Zhou H."/>
            <person name="Devos K.M."/>
            <person name="Bennetzen J.L."/>
            <person name="Unver T."/>
            <person name="Budak H."/>
            <person name="Gulick P.J."/>
            <person name="Galiba G."/>
            <person name="Kalapos B."/>
            <person name="Nelson D.R."/>
            <person name="Li P."/>
            <person name="You F.M."/>
            <person name="Luo M.C."/>
            <person name="Dvorak J."/>
        </authorList>
    </citation>
    <scope>NUCLEOTIDE SEQUENCE [LARGE SCALE GENOMIC DNA]</scope>
    <source>
        <strain evidence="1">cv. AL8/78</strain>
    </source>
</reference>
<name>A0A453HTU5_AEGTS</name>
<accession>A0A453HTU5</accession>
<dbReference type="AlphaFoldDB" id="A0A453HTU5"/>
<reference evidence="2" key="2">
    <citation type="journal article" date="2017" name="Nat. Plants">
        <title>The Aegilops tauschii genome reveals multiple impacts of transposons.</title>
        <authorList>
            <person name="Zhao G."/>
            <person name="Zou C."/>
            <person name="Li K."/>
            <person name="Wang K."/>
            <person name="Li T."/>
            <person name="Gao L."/>
            <person name="Zhang X."/>
            <person name="Wang H."/>
            <person name="Yang Z."/>
            <person name="Liu X."/>
            <person name="Jiang W."/>
            <person name="Mao L."/>
            <person name="Kong X."/>
            <person name="Jiao Y."/>
            <person name="Jia J."/>
        </authorList>
    </citation>
    <scope>NUCLEOTIDE SEQUENCE [LARGE SCALE GENOMIC DNA]</scope>
    <source>
        <strain evidence="2">cv. AL8/78</strain>
    </source>
</reference>
<reference evidence="1" key="4">
    <citation type="submission" date="2019-03" db="UniProtKB">
        <authorList>
            <consortium name="EnsemblPlants"/>
        </authorList>
    </citation>
    <scope>IDENTIFICATION</scope>
</reference>
<dbReference type="Proteomes" id="UP000015105">
    <property type="component" value="Chromosome 4D"/>
</dbReference>